<comment type="caution">
    <text evidence="1">The sequence shown here is derived from an EMBL/GenBank/DDBJ whole genome shotgun (WGS) entry which is preliminary data.</text>
</comment>
<proteinExistence type="predicted"/>
<name>A0A4Z2ELC6_9TELE</name>
<protein>
    <submittedName>
        <fullName evidence="1">Uncharacterized protein</fullName>
    </submittedName>
</protein>
<evidence type="ECO:0000313" key="1">
    <source>
        <dbReference type="EMBL" id="TNN29538.1"/>
    </source>
</evidence>
<dbReference type="Proteomes" id="UP000314294">
    <property type="component" value="Unassembled WGS sequence"/>
</dbReference>
<dbReference type="EMBL" id="SRLO01005521">
    <property type="protein sequence ID" value="TNN29538.1"/>
    <property type="molecule type" value="Genomic_DNA"/>
</dbReference>
<accession>A0A4Z2ELC6</accession>
<reference evidence="1 2" key="1">
    <citation type="submission" date="2019-03" db="EMBL/GenBank/DDBJ databases">
        <title>First draft genome of Liparis tanakae, snailfish: a comprehensive survey of snailfish specific genes.</title>
        <authorList>
            <person name="Kim W."/>
            <person name="Song I."/>
            <person name="Jeong J.-H."/>
            <person name="Kim D."/>
            <person name="Kim S."/>
            <person name="Ryu S."/>
            <person name="Song J.Y."/>
            <person name="Lee S.K."/>
        </authorList>
    </citation>
    <scope>NUCLEOTIDE SEQUENCE [LARGE SCALE GENOMIC DNA]</scope>
    <source>
        <tissue evidence="1">Muscle</tissue>
    </source>
</reference>
<sequence length="375" mass="41622">MLCSRARRADLRSAVEAAASMRSVTASSSCCSSSGRFVWRDTRQSGFYVAGKKWKDGVKRKRGGVPEVGHLEGGAERPQVVGGAQSGLKTVQDEEDGDVSAGVTAAAQLLRDGLDLRRDVLYRLCVSVSELPGALSSFWMTFSSRLLAELQGSGQHAAVRRHVRRLRRNQTQPAQNKRWNMSWRNLSFFLFITSAHSEEGGGEEEREGHHQLVATLLQHLDKGRDALHLRRLAQQLLQQDEEVVGISLHEFLQTPAVDAQSGWAGRQRGLFLPLGFTLITGSKHAGPQTDIQRGAQVKLIYHATGQKVRRKWFQQDTPPYGPSLLMLCLSGASRPRPLRQRSRTCWMRSSVHELCSTFGIIFCAGITTSRGKHSR</sequence>
<gene>
    <name evidence="1" type="ORF">EYF80_060313</name>
</gene>
<keyword evidence="2" id="KW-1185">Reference proteome</keyword>
<dbReference type="AlphaFoldDB" id="A0A4Z2ELC6"/>
<evidence type="ECO:0000313" key="2">
    <source>
        <dbReference type="Proteomes" id="UP000314294"/>
    </source>
</evidence>
<organism evidence="1 2">
    <name type="scientific">Liparis tanakae</name>
    <name type="common">Tanaka's snailfish</name>
    <dbReference type="NCBI Taxonomy" id="230148"/>
    <lineage>
        <taxon>Eukaryota</taxon>
        <taxon>Metazoa</taxon>
        <taxon>Chordata</taxon>
        <taxon>Craniata</taxon>
        <taxon>Vertebrata</taxon>
        <taxon>Euteleostomi</taxon>
        <taxon>Actinopterygii</taxon>
        <taxon>Neopterygii</taxon>
        <taxon>Teleostei</taxon>
        <taxon>Neoteleostei</taxon>
        <taxon>Acanthomorphata</taxon>
        <taxon>Eupercaria</taxon>
        <taxon>Perciformes</taxon>
        <taxon>Cottioidei</taxon>
        <taxon>Cottales</taxon>
        <taxon>Liparidae</taxon>
        <taxon>Liparis</taxon>
    </lineage>
</organism>